<gene>
    <name evidence="1" type="ORF">J1N35_008377</name>
</gene>
<comment type="caution">
    <text evidence="1">The sequence shown here is derived from an EMBL/GenBank/DDBJ whole genome shotgun (WGS) entry which is preliminary data.</text>
</comment>
<dbReference type="EMBL" id="JAIQCV010000003">
    <property type="protein sequence ID" value="KAH1114999.1"/>
    <property type="molecule type" value="Genomic_DNA"/>
</dbReference>
<organism evidence="1 2">
    <name type="scientific">Gossypium stocksii</name>
    <dbReference type="NCBI Taxonomy" id="47602"/>
    <lineage>
        <taxon>Eukaryota</taxon>
        <taxon>Viridiplantae</taxon>
        <taxon>Streptophyta</taxon>
        <taxon>Embryophyta</taxon>
        <taxon>Tracheophyta</taxon>
        <taxon>Spermatophyta</taxon>
        <taxon>Magnoliopsida</taxon>
        <taxon>eudicotyledons</taxon>
        <taxon>Gunneridae</taxon>
        <taxon>Pentapetalae</taxon>
        <taxon>rosids</taxon>
        <taxon>malvids</taxon>
        <taxon>Malvales</taxon>
        <taxon>Malvaceae</taxon>
        <taxon>Malvoideae</taxon>
        <taxon>Gossypium</taxon>
    </lineage>
</organism>
<protein>
    <submittedName>
        <fullName evidence="1">Uncharacterized protein</fullName>
    </submittedName>
</protein>
<evidence type="ECO:0000313" key="1">
    <source>
        <dbReference type="EMBL" id="KAH1114999.1"/>
    </source>
</evidence>
<name>A0A9D3W7L7_9ROSI</name>
<proteinExistence type="predicted"/>
<evidence type="ECO:0000313" key="2">
    <source>
        <dbReference type="Proteomes" id="UP000828251"/>
    </source>
</evidence>
<reference evidence="1 2" key="1">
    <citation type="journal article" date="2021" name="Plant Biotechnol. J.">
        <title>Multi-omics assisted identification of the key and species-specific regulatory components of drought-tolerant mechanisms in Gossypium stocksii.</title>
        <authorList>
            <person name="Yu D."/>
            <person name="Ke L."/>
            <person name="Zhang D."/>
            <person name="Wu Y."/>
            <person name="Sun Y."/>
            <person name="Mei J."/>
            <person name="Sun J."/>
            <person name="Sun Y."/>
        </authorList>
    </citation>
    <scope>NUCLEOTIDE SEQUENCE [LARGE SCALE GENOMIC DNA]</scope>
    <source>
        <strain evidence="2">cv. E1</strain>
        <tissue evidence="1">Leaf</tissue>
    </source>
</reference>
<dbReference type="Proteomes" id="UP000828251">
    <property type="component" value="Unassembled WGS sequence"/>
</dbReference>
<accession>A0A9D3W7L7</accession>
<sequence>MSKVENKQEWHLGKGYYDIQPCNRDTSDSVEDQGDPSVVLQYLPFKEDPKFNTARDIAISSSRYRDIAFVRRTNLDKKGNLCLPNPPITLDLCRGIFGIEKSSKHPSK</sequence>
<keyword evidence="2" id="KW-1185">Reference proteome</keyword>
<dbReference type="AlphaFoldDB" id="A0A9D3W7L7"/>